<evidence type="ECO:0000313" key="3">
    <source>
        <dbReference type="Proteomes" id="UP000279259"/>
    </source>
</evidence>
<sequence>MTTDMQQAFETRVRNSYAALNAKQFDVILANWGEDGVQRCTGHHALGGERKGRHAISAWLQRAGRLMPNWRFDVENVWVTGTPDKADVLVRWTLTDLDPVGNPWHAHGMSYARFVDGKIVEQDLCLDSQAVAEAFAAKAKAGMEEAAAAPI</sequence>
<dbReference type="Proteomes" id="UP000279259">
    <property type="component" value="Unassembled WGS sequence"/>
</dbReference>
<dbReference type="OrthoDB" id="5577037at2759"/>
<reference evidence="2 3" key="1">
    <citation type="submission" date="2018-11" db="EMBL/GenBank/DDBJ databases">
        <title>Genome sequence of Saitozyma podzolica DSM 27192.</title>
        <authorList>
            <person name="Aliyu H."/>
            <person name="Gorte O."/>
            <person name="Ochsenreither K."/>
        </authorList>
    </citation>
    <scope>NUCLEOTIDE SEQUENCE [LARGE SCALE GENOMIC DNA]</scope>
    <source>
        <strain evidence="2 3">DSM 27192</strain>
    </source>
</reference>
<dbReference type="InterPro" id="IPR032710">
    <property type="entry name" value="NTF2-like_dom_sf"/>
</dbReference>
<dbReference type="Gene3D" id="3.10.450.50">
    <property type="match status" value="1"/>
</dbReference>
<dbReference type="EMBL" id="RSCD01000018">
    <property type="protein sequence ID" value="RSH87089.1"/>
    <property type="molecule type" value="Genomic_DNA"/>
</dbReference>
<name>A0A427Y7N2_9TREE</name>
<dbReference type="AlphaFoldDB" id="A0A427Y7N2"/>
<accession>A0A427Y7N2</accession>
<gene>
    <name evidence="2" type="ORF">EHS25_003578</name>
</gene>
<evidence type="ECO:0000313" key="2">
    <source>
        <dbReference type="EMBL" id="RSH87089.1"/>
    </source>
</evidence>
<evidence type="ECO:0000259" key="1">
    <source>
        <dbReference type="Pfam" id="PF12680"/>
    </source>
</evidence>
<dbReference type="Pfam" id="PF12680">
    <property type="entry name" value="SnoaL_2"/>
    <property type="match status" value="1"/>
</dbReference>
<comment type="caution">
    <text evidence="2">The sequence shown here is derived from an EMBL/GenBank/DDBJ whole genome shotgun (WGS) entry which is preliminary data.</text>
</comment>
<keyword evidence="3" id="KW-1185">Reference proteome</keyword>
<proteinExistence type="predicted"/>
<feature type="domain" description="SnoaL-like" evidence="1">
    <location>
        <begin position="13"/>
        <end position="121"/>
    </location>
</feature>
<protein>
    <recommendedName>
        <fullName evidence="1">SnoaL-like domain-containing protein</fullName>
    </recommendedName>
</protein>
<organism evidence="2 3">
    <name type="scientific">Saitozyma podzolica</name>
    <dbReference type="NCBI Taxonomy" id="1890683"/>
    <lineage>
        <taxon>Eukaryota</taxon>
        <taxon>Fungi</taxon>
        <taxon>Dikarya</taxon>
        <taxon>Basidiomycota</taxon>
        <taxon>Agaricomycotina</taxon>
        <taxon>Tremellomycetes</taxon>
        <taxon>Tremellales</taxon>
        <taxon>Trimorphomycetaceae</taxon>
        <taxon>Saitozyma</taxon>
    </lineage>
</organism>
<dbReference type="SUPFAM" id="SSF54427">
    <property type="entry name" value="NTF2-like"/>
    <property type="match status" value="1"/>
</dbReference>
<dbReference type="InterPro" id="IPR037401">
    <property type="entry name" value="SnoaL-like"/>
</dbReference>